<reference evidence="1 2" key="1">
    <citation type="submission" date="2018-09" db="EMBL/GenBank/DDBJ databases">
        <title>The draft genome of Acinetobacter spp. strains.</title>
        <authorList>
            <person name="Qin J."/>
            <person name="Feng Y."/>
            <person name="Zong Z."/>
        </authorList>
    </citation>
    <scope>NUCLEOTIDE SEQUENCE [LARGE SCALE GENOMIC DNA]</scope>
    <source>
        <strain evidence="1 2">WCHAc060012</strain>
    </source>
</reference>
<organism evidence="1 2">
    <name type="scientific">Acinetobacter tianfuensis</name>
    <dbReference type="NCBI Taxonomy" id="2419603"/>
    <lineage>
        <taxon>Bacteria</taxon>
        <taxon>Pseudomonadati</taxon>
        <taxon>Pseudomonadota</taxon>
        <taxon>Gammaproteobacteria</taxon>
        <taxon>Moraxellales</taxon>
        <taxon>Moraxellaceae</taxon>
        <taxon>Acinetobacter</taxon>
    </lineage>
</organism>
<sequence length="64" mass="7866">MYFFSTKMVKKLNFKLFFKHFKLKKCIYRYFLSLNFIWTQNHSAAYLGIKTINTNFHKVMAIFL</sequence>
<protein>
    <submittedName>
        <fullName evidence="1">Uncharacterized protein</fullName>
    </submittedName>
</protein>
<keyword evidence="2" id="KW-1185">Reference proteome</keyword>
<evidence type="ECO:0000313" key="2">
    <source>
        <dbReference type="Proteomes" id="UP000282388"/>
    </source>
</evidence>
<dbReference type="EMBL" id="RAXV01000026">
    <property type="protein sequence ID" value="RKG30226.1"/>
    <property type="molecule type" value="Genomic_DNA"/>
</dbReference>
<accession>A0A3A8E9F1</accession>
<name>A0A3A8E9F1_9GAMM</name>
<gene>
    <name evidence="1" type="ORF">D7V32_11740</name>
</gene>
<comment type="caution">
    <text evidence="1">The sequence shown here is derived from an EMBL/GenBank/DDBJ whole genome shotgun (WGS) entry which is preliminary data.</text>
</comment>
<dbReference type="Proteomes" id="UP000282388">
    <property type="component" value="Unassembled WGS sequence"/>
</dbReference>
<evidence type="ECO:0000313" key="1">
    <source>
        <dbReference type="EMBL" id="RKG30226.1"/>
    </source>
</evidence>
<proteinExistence type="predicted"/>
<dbReference type="AlphaFoldDB" id="A0A3A8E9F1"/>